<sequence>MKLRSLSTSEVNDDWRRRHAALSAGFEIVSRGEDGVRNALDRLALEANNGRDTPKAAFGQLYGKLSIDFVKDPAFTVFRTILRDCILDHWEYAGTEVVLGEPVGRRHFHSLLSASKETGFSPRVLNNYLVEAGVLDANDPRPEPRRLFDAIKYADLLKTLPALVGPIEMQSAMGATRREGVPDEGWETINLAAKRKKVGVNAVIDAIRAGAVTVGVEEDQRGYNAIRILMTSVDHWHARHGKEAKPEGAMSVAEFARSVGQHNNRYFLKLFETGHASAMSAMHPVTRRKQRRMTDQQIAAFREKFATTGTQHSELGLSKKIILDTIRAAGIQEFSSDGQNFGQVWLRKDVIHLFASEDRRRAG</sequence>
<proteinExistence type="predicted"/>
<organism evidence="1 2">
    <name type="scientific">Martelella radicis</name>
    <dbReference type="NCBI Taxonomy" id="1397476"/>
    <lineage>
        <taxon>Bacteria</taxon>
        <taxon>Pseudomonadati</taxon>
        <taxon>Pseudomonadota</taxon>
        <taxon>Alphaproteobacteria</taxon>
        <taxon>Hyphomicrobiales</taxon>
        <taxon>Aurantimonadaceae</taxon>
        <taxon>Martelella</taxon>
    </lineage>
</organism>
<dbReference type="Proteomes" id="UP000530571">
    <property type="component" value="Unassembled WGS sequence"/>
</dbReference>
<dbReference type="EMBL" id="JACIDZ010000001">
    <property type="protein sequence ID" value="MBB4120654.1"/>
    <property type="molecule type" value="Genomic_DNA"/>
</dbReference>
<evidence type="ECO:0000313" key="1">
    <source>
        <dbReference type="EMBL" id="MBB4120654.1"/>
    </source>
</evidence>
<reference evidence="1 2" key="1">
    <citation type="submission" date="2020-08" db="EMBL/GenBank/DDBJ databases">
        <title>Genomic Encyclopedia of Type Strains, Phase IV (KMG-IV): sequencing the most valuable type-strain genomes for metagenomic binning, comparative biology and taxonomic classification.</title>
        <authorList>
            <person name="Goeker M."/>
        </authorList>
    </citation>
    <scope>NUCLEOTIDE SEQUENCE [LARGE SCALE GENOMIC DNA]</scope>
    <source>
        <strain evidence="1 2">DSM 28101</strain>
    </source>
</reference>
<comment type="caution">
    <text evidence="1">The sequence shown here is derived from an EMBL/GenBank/DDBJ whole genome shotgun (WGS) entry which is preliminary data.</text>
</comment>
<keyword evidence="2" id="KW-1185">Reference proteome</keyword>
<dbReference type="RefSeq" id="WP_183482263.1">
    <property type="nucleotide sequence ID" value="NZ_JACIDZ010000001.1"/>
</dbReference>
<name>A0A7W6P9L4_9HYPH</name>
<evidence type="ECO:0000313" key="2">
    <source>
        <dbReference type="Proteomes" id="UP000530571"/>
    </source>
</evidence>
<dbReference type="AlphaFoldDB" id="A0A7W6P9L4"/>
<protein>
    <submittedName>
        <fullName evidence="1">Uncharacterized protein</fullName>
    </submittedName>
</protein>
<accession>A0A7W6P9L4</accession>
<gene>
    <name evidence="1" type="ORF">GGR30_000549</name>
</gene>